<organism evidence="1 2">
    <name type="scientific">Streptomyces seoulensis</name>
    <dbReference type="NCBI Taxonomy" id="73044"/>
    <lineage>
        <taxon>Bacteria</taxon>
        <taxon>Bacillati</taxon>
        <taxon>Actinomycetota</taxon>
        <taxon>Actinomycetes</taxon>
        <taxon>Kitasatosporales</taxon>
        <taxon>Streptomycetaceae</taxon>
        <taxon>Streptomyces</taxon>
    </lineage>
</organism>
<dbReference type="Proteomes" id="UP000292547">
    <property type="component" value="Plasmid unnamed"/>
</dbReference>
<dbReference type="GeneID" id="300102955"/>
<proteinExistence type="predicted"/>
<dbReference type="KEGG" id="sseo:D0Z67_29080"/>
<name>A0A4V1A0F7_STRSO</name>
<gene>
    <name evidence="1" type="ORF">D0Z67_29080</name>
</gene>
<dbReference type="EMBL" id="CP032230">
    <property type="protein sequence ID" value="QBJ94426.1"/>
    <property type="molecule type" value="Genomic_DNA"/>
</dbReference>
<sequence length="128" mass="13424">MTKPAEPSAHGVRIDAQPGDATVRIDGTPLPRGQVVGYRLEHDIANALPMLVLHVREPAAATWEGLARVTVADQQQDIGEEIAAFLASINPAAVQTAALDRPDLGDGKTSVTEAILATLADWAQGRGV</sequence>
<dbReference type="STRING" id="73044.GCA_000725795_04927"/>
<dbReference type="RefSeq" id="WP_031183031.1">
    <property type="nucleotide sequence ID" value="NZ_CP032230.1"/>
</dbReference>
<keyword evidence="2" id="KW-1185">Reference proteome</keyword>
<evidence type="ECO:0000313" key="2">
    <source>
        <dbReference type="Proteomes" id="UP000292547"/>
    </source>
</evidence>
<protein>
    <submittedName>
        <fullName evidence="1">Uncharacterized protein</fullName>
    </submittedName>
</protein>
<accession>A0A4V1A0F7</accession>
<evidence type="ECO:0000313" key="1">
    <source>
        <dbReference type="EMBL" id="QBJ94426.1"/>
    </source>
</evidence>
<geneLocation type="plasmid" evidence="1">
    <name>unnamed</name>
</geneLocation>
<dbReference type="OrthoDB" id="3871011at2"/>
<dbReference type="AlphaFoldDB" id="A0A4V1A0F7"/>
<reference evidence="1 2" key="1">
    <citation type="submission" date="2018-08" db="EMBL/GenBank/DDBJ databases">
        <title>The complete genome sequence of Streptomyces seoulensis, a pioneer strain for nickel superoxide dismutase discovery.</title>
        <authorList>
            <person name="Shin J."/>
            <person name="Lee J.-S."/>
            <person name="Lee E.-J."/>
            <person name="Youn H.-D."/>
        </authorList>
    </citation>
    <scope>NUCLEOTIDE SEQUENCE [LARGE SCALE GENOMIC DNA]</scope>
    <source>
        <strain evidence="1 2">KCTC 9819</strain>
        <plasmid evidence="1 2">unnamed</plasmid>
    </source>
</reference>
<keyword evidence="1" id="KW-0614">Plasmid</keyword>